<keyword evidence="13" id="KW-1185">Reference proteome</keyword>
<dbReference type="Gene3D" id="1.10.1040.10">
    <property type="entry name" value="N-(1-d-carboxylethyl)-l-norvaline Dehydrogenase, domain 2"/>
    <property type="match status" value="1"/>
</dbReference>
<dbReference type="NCBIfam" id="TIGR00745">
    <property type="entry name" value="apbA_panE"/>
    <property type="match status" value="1"/>
</dbReference>
<evidence type="ECO:0000256" key="6">
    <source>
        <dbReference type="ARBA" id="ARBA00023002"/>
    </source>
</evidence>
<dbReference type="Proteomes" id="UP001424741">
    <property type="component" value="Unassembled WGS sequence"/>
</dbReference>
<dbReference type="EMBL" id="BAABRL010000002">
    <property type="protein sequence ID" value="GAA5494645.1"/>
    <property type="molecule type" value="Genomic_DNA"/>
</dbReference>
<sequence length="310" mass="33755">MGKLGKIAIVGAGAVGSYYGARLAQAGEDVTFLLRSDYDHVKEHGLEVRSVAGDFHLENVQCERDSAAIGPVDLVIVAWKTTANSCAEKVIAPLIGENTAILTLQNGLGNCEFLAGLFGVERIMAGLCFVCINRLESGVISHTASGLIRIGEYGRPVTPRLELINEVFNGANFPCEMVDVLEKAQWMKLVWNIPFNGLAIAEGGVDTDVLLNELKLEHKVRALMGEVVQCAAALGHEIPNSFIDRQIKITYPMGRYKPSSMIDFVDGKPIEVESIWEIPVHKAKALGVAVPEMEELLGRIQQRISERDAC</sequence>
<dbReference type="SUPFAM" id="SSF51735">
    <property type="entry name" value="NAD(P)-binding Rossmann-fold domains"/>
    <property type="match status" value="1"/>
</dbReference>
<comment type="similarity">
    <text evidence="2 9">Belongs to the ketopantoate reductase family.</text>
</comment>
<evidence type="ECO:0000259" key="11">
    <source>
        <dbReference type="Pfam" id="PF08546"/>
    </source>
</evidence>
<dbReference type="InterPro" id="IPR003710">
    <property type="entry name" value="ApbA"/>
</dbReference>
<organism evidence="12 13">
    <name type="scientific">Rubritalea halochordaticola</name>
    <dbReference type="NCBI Taxonomy" id="714537"/>
    <lineage>
        <taxon>Bacteria</taxon>
        <taxon>Pseudomonadati</taxon>
        <taxon>Verrucomicrobiota</taxon>
        <taxon>Verrucomicrobiia</taxon>
        <taxon>Verrucomicrobiales</taxon>
        <taxon>Rubritaleaceae</taxon>
        <taxon>Rubritalea</taxon>
    </lineage>
</organism>
<dbReference type="InterPro" id="IPR013752">
    <property type="entry name" value="KPA_reductase"/>
</dbReference>
<dbReference type="Gene3D" id="3.40.50.720">
    <property type="entry name" value="NAD(P)-binding Rossmann-like Domain"/>
    <property type="match status" value="1"/>
</dbReference>
<comment type="catalytic activity">
    <reaction evidence="8 9">
        <text>(R)-pantoate + NADP(+) = 2-dehydropantoate + NADPH + H(+)</text>
        <dbReference type="Rhea" id="RHEA:16233"/>
        <dbReference type="ChEBI" id="CHEBI:11561"/>
        <dbReference type="ChEBI" id="CHEBI:15378"/>
        <dbReference type="ChEBI" id="CHEBI:15980"/>
        <dbReference type="ChEBI" id="CHEBI:57783"/>
        <dbReference type="ChEBI" id="CHEBI:58349"/>
        <dbReference type="EC" id="1.1.1.169"/>
    </reaction>
</comment>
<keyword evidence="5 9" id="KW-0521">NADP</keyword>
<dbReference type="InterPro" id="IPR013332">
    <property type="entry name" value="KPR_N"/>
</dbReference>
<proteinExistence type="inferred from homology"/>
<comment type="function">
    <text evidence="9">Catalyzes the NADPH-dependent reduction of ketopantoate into pantoic acid.</text>
</comment>
<evidence type="ECO:0000259" key="10">
    <source>
        <dbReference type="Pfam" id="PF02558"/>
    </source>
</evidence>
<evidence type="ECO:0000256" key="3">
    <source>
        <dbReference type="ARBA" id="ARBA00013014"/>
    </source>
</evidence>
<evidence type="ECO:0000256" key="8">
    <source>
        <dbReference type="ARBA" id="ARBA00048793"/>
    </source>
</evidence>
<dbReference type="InterPro" id="IPR036291">
    <property type="entry name" value="NAD(P)-bd_dom_sf"/>
</dbReference>
<dbReference type="PANTHER" id="PTHR21708">
    <property type="entry name" value="PROBABLE 2-DEHYDROPANTOATE 2-REDUCTASE"/>
    <property type="match status" value="1"/>
</dbReference>
<dbReference type="RefSeq" id="WP_346187570.1">
    <property type="nucleotide sequence ID" value="NZ_BAABRL010000002.1"/>
</dbReference>
<keyword evidence="9" id="KW-0566">Pantothenate biosynthesis</keyword>
<reference evidence="12 13" key="1">
    <citation type="submission" date="2024-02" db="EMBL/GenBank/DDBJ databases">
        <title>Rubritalea halochordaticola NBRC 107102.</title>
        <authorList>
            <person name="Ichikawa N."/>
            <person name="Katano-Makiyama Y."/>
            <person name="Hidaka K."/>
        </authorList>
    </citation>
    <scope>NUCLEOTIDE SEQUENCE [LARGE SCALE GENOMIC DNA]</scope>
    <source>
        <strain evidence="12 13">NBRC 107102</strain>
    </source>
</reference>
<evidence type="ECO:0000256" key="1">
    <source>
        <dbReference type="ARBA" id="ARBA00004994"/>
    </source>
</evidence>
<dbReference type="InterPro" id="IPR008927">
    <property type="entry name" value="6-PGluconate_DH-like_C_sf"/>
</dbReference>
<keyword evidence="6 9" id="KW-0560">Oxidoreductase</keyword>
<name>A0ABP9UY41_9BACT</name>
<protein>
    <recommendedName>
        <fullName evidence="4 9">2-dehydropantoate 2-reductase</fullName>
        <ecNumber evidence="3 9">1.1.1.169</ecNumber>
    </recommendedName>
    <alternativeName>
        <fullName evidence="7 9">Ketopantoate reductase</fullName>
    </alternativeName>
</protein>
<comment type="caution">
    <text evidence="12">The sequence shown here is derived from an EMBL/GenBank/DDBJ whole genome shotgun (WGS) entry which is preliminary data.</text>
</comment>
<comment type="pathway">
    <text evidence="1 9">Cofactor biosynthesis; (R)-pantothenate biosynthesis; (R)-pantoate from 3-methyl-2-oxobutanoate: step 2/2.</text>
</comment>
<dbReference type="EC" id="1.1.1.169" evidence="3 9"/>
<dbReference type="SUPFAM" id="SSF48179">
    <property type="entry name" value="6-phosphogluconate dehydrogenase C-terminal domain-like"/>
    <property type="match status" value="1"/>
</dbReference>
<evidence type="ECO:0000313" key="13">
    <source>
        <dbReference type="Proteomes" id="UP001424741"/>
    </source>
</evidence>
<evidence type="ECO:0000256" key="7">
    <source>
        <dbReference type="ARBA" id="ARBA00032024"/>
    </source>
</evidence>
<evidence type="ECO:0000313" key="12">
    <source>
        <dbReference type="EMBL" id="GAA5494645.1"/>
    </source>
</evidence>
<evidence type="ECO:0000256" key="4">
    <source>
        <dbReference type="ARBA" id="ARBA00019465"/>
    </source>
</evidence>
<evidence type="ECO:0000256" key="9">
    <source>
        <dbReference type="RuleBase" id="RU362068"/>
    </source>
</evidence>
<evidence type="ECO:0000256" key="2">
    <source>
        <dbReference type="ARBA" id="ARBA00007870"/>
    </source>
</evidence>
<dbReference type="InterPro" id="IPR013328">
    <property type="entry name" value="6PGD_dom2"/>
</dbReference>
<dbReference type="PANTHER" id="PTHR21708:SF26">
    <property type="entry name" value="2-DEHYDROPANTOATE 2-REDUCTASE"/>
    <property type="match status" value="1"/>
</dbReference>
<dbReference type="Pfam" id="PF08546">
    <property type="entry name" value="ApbA_C"/>
    <property type="match status" value="1"/>
</dbReference>
<feature type="domain" description="Ketopantoate reductase C-terminal" evidence="11">
    <location>
        <begin position="182"/>
        <end position="301"/>
    </location>
</feature>
<gene>
    <name evidence="12" type="ORF">Rhal01_00808</name>
</gene>
<evidence type="ECO:0000256" key="5">
    <source>
        <dbReference type="ARBA" id="ARBA00022857"/>
    </source>
</evidence>
<feature type="domain" description="Ketopantoate reductase N-terminal" evidence="10">
    <location>
        <begin position="7"/>
        <end position="153"/>
    </location>
</feature>
<dbReference type="InterPro" id="IPR051402">
    <property type="entry name" value="KPR-Related"/>
</dbReference>
<accession>A0ABP9UY41</accession>
<dbReference type="Pfam" id="PF02558">
    <property type="entry name" value="ApbA"/>
    <property type="match status" value="1"/>
</dbReference>